<dbReference type="Proteomes" id="UP000595564">
    <property type="component" value="Chromosome"/>
</dbReference>
<evidence type="ECO:0000259" key="2">
    <source>
        <dbReference type="Pfam" id="PF09699"/>
    </source>
</evidence>
<sequence>MNFKGIILIVCAVIFSVASYSFDKNCVTSKCHTDFKKFKIIHSPVEEDCESCHEKTGKHEFKLFYKDVNQVCTDCHEDRGGGKFLHGALKMKKCIFCHNPHGGDTKALIRTKRVDATCFECHDRETKEGKYIHGPNISGNCSICHDAHSSDNRYLLISPQEQLCVNCHTDKNYTNSGKKMHTALEDGCTGCHNPHASSFKYQLITSPKKICSECHSDLVDQAKQALYKHPPVNDGKGCVNCHDPHGSLYDNNLKDNQVSLCLSCHNKPIIGTDGKDYNIFKILTENPQKHGPIREGNCAGCHNPHGSNFYKILVAQYPKKFYTPYEKKRYSLCFECHEANLAENPETTVDTNFRNGSENLHYVHVHKKKGRTCRACHMAHASKLPKHIREETPFGKWDIPINFTINKNGGSCSPGCHRGYKYNRINPEKYQ</sequence>
<accession>A0A7R6PNI1</accession>
<reference evidence="3 4" key="1">
    <citation type="journal article" date="2012" name="Extremophiles">
        <title>Thermotomaculum hydrothermale gen. nov., sp. nov., a novel heterotrophic thermophile within the phylum Acidobacteria from a deep-sea hydrothermal vent chimney in the Southern Okinawa Trough.</title>
        <authorList>
            <person name="Izumi H."/>
            <person name="Nunoura T."/>
            <person name="Miyazaki M."/>
            <person name="Mino S."/>
            <person name="Toki T."/>
            <person name="Takai K."/>
            <person name="Sako Y."/>
            <person name="Sawabe T."/>
            <person name="Nakagawa S."/>
        </authorList>
    </citation>
    <scope>NUCLEOTIDE SEQUENCE [LARGE SCALE GENOMIC DNA]</scope>
    <source>
        <strain evidence="3 4">AC55</strain>
    </source>
</reference>
<dbReference type="PANTHER" id="PTHR39425:SF1">
    <property type="entry name" value="CYTOCHROME C7-LIKE DOMAIN-CONTAINING PROTEIN"/>
    <property type="match status" value="1"/>
</dbReference>
<evidence type="ECO:0000313" key="3">
    <source>
        <dbReference type="EMBL" id="BBB32828.1"/>
    </source>
</evidence>
<dbReference type="KEGG" id="thyd:TTHT_1311"/>
<dbReference type="InterPro" id="IPR036280">
    <property type="entry name" value="Multihaem_cyt_sf"/>
</dbReference>
<feature type="domain" description="Doubled CXXCH motif" evidence="2">
    <location>
        <begin position="181"/>
        <end position="218"/>
    </location>
</feature>
<dbReference type="AlphaFoldDB" id="A0A7R6PNI1"/>
<keyword evidence="1" id="KW-0732">Signal</keyword>
<proteinExistence type="predicted"/>
<gene>
    <name evidence="3" type="ORF">TTHT_1311</name>
</gene>
<feature type="domain" description="Doubled CXXCH motif" evidence="2">
    <location>
        <begin position="42"/>
        <end position="78"/>
    </location>
</feature>
<dbReference type="SUPFAM" id="SSF48695">
    <property type="entry name" value="Multiheme cytochromes"/>
    <property type="match status" value="2"/>
</dbReference>
<dbReference type="EMBL" id="AP017470">
    <property type="protein sequence ID" value="BBB32828.1"/>
    <property type="molecule type" value="Genomic_DNA"/>
</dbReference>
<protein>
    <submittedName>
        <fullName evidence="3">Cytochrome c family protein</fullName>
    </submittedName>
</protein>
<dbReference type="Gene3D" id="3.90.10.10">
    <property type="entry name" value="Cytochrome C3"/>
    <property type="match status" value="3"/>
</dbReference>
<dbReference type="InterPro" id="IPR010177">
    <property type="entry name" value="Paired_CXXCH_1"/>
</dbReference>
<feature type="chain" id="PRO_5032884492" evidence="1">
    <location>
        <begin position="24"/>
        <end position="431"/>
    </location>
</feature>
<keyword evidence="4" id="KW-1185">Reference proteome</keyword>
<dbReference type="NCBIfam" id="TIGR01905">
    <property type="entry name" value="paired_CXXCH_1"/>
    <property type="match status" value="6"/>
</dbReference>
<dbReference type="Pfam" id="PF09699">
    <property type="entry name" value="Paired_CXXCH_1"/>
    <property type="match status" value="6"/>
</dbReference>
<name>A0A7R6PNI1_9BACT</name>
<dbReference type="RefSeq" id="WP_201327131.1">
    <property type="nucleotide sequence ID" value="NZ_AP017470.1"/>
</dbReference>
<feature type="domain" description="Doubled CXXCH motif" evidence="2">
    <location>
        <begin position="229"/>
        <end position="267"/>
    </location>
</feature>
<feature type="domain" description="Doubled CXXCH motif" evidence="2">
    <location>
        <begin position="133"/>
        <end position="171"/>
    </location>
</feature>
<organism evidence="3 4">
    <name type="scientific">Thermotomaculum hydrothermale</name>
    <dbReference type="NCBI Taxonomy" id="981385"/>
    <lineage>
        <taxon>Bacteria</taxon>
        <taxon>Pseudomonadati</taxon>
        <taxon>Acidobacteriota</taxon>
        <taxon>Holophagae</taxon>
        <taxon>Thermotomaculales</taxon>
        <taxon>Thermotomaculaceae</taxon>
        <taxon>Thermotomaculum</taxon>
    </lineage>
</organism>
<feature type="domain" description="Doubled CXXCH motif" evidence="2">
    <location>
        <begin position="290"/>
        <end position="339"/>
    </location>
</feature>
<evidence type="ECO:0000256" key="1">
    <source>
        <dbReference type="SAM" id="SignalP"/>
    </source>
</evidence>
<feature type="signal peptide" evidence="1">
    <location>
        <begin position="1"/>
        <end position="23"/>
    </location>
</feature>
<dbReference type="PANTHER" id="PTHR39425">
    <property type="entry name" value="LIPOPROTEIN CYTOCHROME C"/>
    <property type="match status" value="1"/>
</dbReference>
<evidence type="ECO:0000313" key="4">
    <source>
        <dbReference type="Proteomes" id="UP000595564"/>
    </source>
</evidence>
<feature type="domain" description="Doubled CXXCH motif" evidence="2">
    <location>
        <begin position="86"/>
        <end position="125"/>
    </location>
</feature>